<dbReference type="EC" id="2.7.11.13" evidence="2 15"/>
<sequence>TLVQKKKTILPEWRESFEAHLYPGRVIHVALHRKADMAIVGQADVPFTLFLEKYKEKCQDGDAVVTAHWVCYKRVTWFNSSLEFFRQSTRPSRLVCSTLKRRGAIKQLKIHEVKGHKFIATFFKQPTFCSFCQEFLWGLNKQGYMCQACNCAVHKKCHNSILATCTGSAKTSRETKILTERFNLNVPHHFQVNSYMSPTFCEHCGKLLYGLFRQGLKCSECGVNCHRKCYKFMANLCGINQKIMVELLGEIKSAKTLTSQSDVGNDDDDDDDDASLSVASTTTTTTTSDSSSSIVANSKPDGSKKFFWDSFVWLSVLGRGSFGKVMLAQLKTNDSQLYAVKVLKKEVILQDDDVESTMSERRVLELSNNHPFLVHLFFTFQSPSHVFFVMEFVNGGDLMFHIQKSSYFDHERACFYTAEIVSALQFLHCHGIVYRDLKLDNIMLDKEGHIKVTDFGMCKEGVTGGQTCTTFCGTPDYIAPEIINGLKYTRAVDFWSLGVLVYEMLIGQSPFQGDDEEDLYYSICNRKPFIPRHLKQDASSFITQLLERNSELRLGMSNCPHGPIRCHPFFISINWDKLEKRELKPTFVPTVKSAKDLGNFDRDFTTENVKLTLPDSKDLKDLIDTIDQELFKGFSFVSPAMGEVL</sequence>
<dbReference type="GeneID" id="20214130"/>
<evidence type="ECO:0000256" key="16">
    <source>
        <dbReference type="PIRSR" id="PIRSR000551-50"/>
    </source>
</evidence>
<dbReference type="GO" id="GO:0005634">
    <property type="term" value="C:nucleus"/>
    <property type="evidence" value="ECO:0000318"/>
    <property type="project" value="GO_Central"/>
</dbReference>
<dbReference type="InterPro" id="IPR002219">
    <property type="entry name" value="PKC_DAG/PE"/>
</dbReference>
<evidence type="ECO:0000256" key="17">
    <source>
        <dbReference type="PIRSR" id="PIRSR000551-51"/>
    </source>
</evidence>
<dbReference type="SUPFAM" id="SSF57889">
    <property type="entry name" value="Cysteine-rich domain"/>
    <property type="match status" value="2"/>
</dbReference>
<evidence type="ECO:0000256" key="8">
    <source>
        <dbReference type="ARBA" id="ARBA00022741"/>
    </source>
</evidence>
<feature type="domain" description="Protein kinase" evidence="20">
    <location>
        <begin position="311"/>
        <end position="570"/>
    </location>
</feature>
<dbReference type="FunFam" id="3.30.200.20:FF:000103">
    <property type="entry name" value="Protein kinase C"/>
    <property type="match status" value="1"/>
</dbReference>
<evidence type="ECO:0000256" key="18">
    <source>
        <dbReference type="PROSITE-ProRule" id="PRU10141"/>
    </source>
</evidence>
<dbReference type="GO" id="GO:0008270">
    <property type="term" value="F:zinc ion binding"/>
    <property type="evidence" value="ECO:0007669"/>
    <property type="project" value="UniProtKB-KW"/>
</dbReference>
<dbReference type="Pfam" id="PF00433">
    <property type="entry name" value="Pkinase_C"/>
    <property type="match status" value="1"/>
</dbReference>
<comment type="similarity">
    <text evidence="1 15">Belongs to the protein kinase superfamily. AGC Ser/Thr protein kinase family. PKC subfamily.</text>
</comment>
<feature type="binding site" evidence="17">
    <location>
        <begin position="317"/>
        <end position="325"/>
    </location>
    <ligand>
        <name>ATP</name>
        <dbReference type="ChEBI" id="CHEBI:30616"/>
    </ligand>
</feature>
<keyword evidence="3 15" id="KW-0723">Serine/threonine-protein kinase</keyword>
<dbReference type="PIRSF" id="PIRSF000551">
    <property type="entry name" value="PKC_delta"/>
    <property type="match status" value="1"/>
</dbReference>
<dbReference type="OMA" id="ETHYLEW"/>
<dbReference type="FunCoup" id="T1FZ82">
    <property type="interactions" value="70"/>
</dbReference>
<proteinExistence type="inferred from homology"/>
<evidence type="ECO:0000256" key="5">
    <source>
        <dbReference type="ARBA" id="ARBA00022679"/>
    </source>
</evidence>
<organism evidence="24 25">
    <name type="scientific">Helobdella robusta</name>
    <name type="common">Californian leech</name>
    <dbReference type="NCBI Taxonomy" id="6412"/>
    <lineage>
        <taxon>Eukaryota</taxon>
        <taxon>Metazoa</taxon>
        <taxon>Spiralia</taxon>
        <taxon>Lophotrochozoa</taxon>
        <taxon>Annelida</taxon>
        <taxon>Clitellata</taxon>
        <taxon>Hirudinea</taxon>
        <taxon>Rhynchobdellida</taxon>
        <taxon>Glossiphoniidae</taxon>
        <taxon>Helobdella</taxon>
    </lineage>
</organism>
<dbReference type="Pfam" id="PF00130">
    <property type="entry name" value="C1_1"/>
    <property type="match status" value="2"/>
</dbReference>
<evidence type="ECO:0000256" key="12">
    <source>
        <dbReference type="ARBA" id="ARBA00022840"/>
    </source>
</evidence>
<evidence type="ECO:0000256" key="4">
    <source>
        <dbReference type="ARBA" id="ARBA00022553"/>
    </source>
</evidence>
<dbReference type="FunFam" id="3.30.60.20:FF:000008">
    <property type="entry name" value="Protein kinase C theta"/>
    <property type="match status" value="1"/>
</dbReference>
<dbReference type="InParanoid" id="T1FZ82"/>
<evidence type="ECO:0000259" key="20">
    <source>
        <dbReference type="PROSITE" id="PS50011"/>
    </source>
</evidence>
<dbReference type="Proteomes" id="UP000015101">
    <property type="component" value="Unassembled WGS sequence"/>
</dbReference>
<evidence type="ECO:0000256" key="15">
    <source>
        <dbReference type="PIRNR" id="PIRNR000551"/>
    </source>
</evidence>
<evidence type="ECO:0000259" key="21">
    <source>
        <dbReference type="PROSITE" id="PS50081"/>
    </source>
</evidence>
<dbReference type="CDD" id="cd05570">
    <property type="entry name" value="STKc_PKC"/>
    <property type="match status" value="1"/>
</dbReference>
<feature type="domain" description="Phorbol-ester/DAG-type" evidence="21">
    <location>
        <begin position="187"/>
        <end position="237"/>
    </location>
</feature>
<evidence type="ECO:0000256" key="19">
    <source>
        <dbReference type="SAM" id="MobiDB-lite"/>
    </source>
</evidence>
<dbReference type="PROSITE" id="PS51285">
    <property type="entry name" value="AGC_KINASE_CTER"/>
    <property type="match status" value="1"/>
</dbReference>
<keyword evidence="8 15" id="KW-0547">Nucleotide-binding</keyword>
<dbReference type="InterPro" id="IPR008271">
    <property type="entry name" value="Ser/Thr_kinase_AS"/>
</dbReference>
<dbReference type="OrthoDB" id="63267at2759"/>
<dbReference type="Gene3D" id="1.10.510.10">
    <property type="entry name" value="Transferase(Phosphotransferase) domain 1"/>
    <property type="match status" value="1"/>
</dbReference>
<dbReference type="GO" id="GO:0004674">
    <property type="term" value="F:protein serine/threonine kinase activity"/>
    <property type="evidence" value="ECO:0000318"/>
    <property type="project" value="GO_Central"/>
</dbReference>
<dbReference type="SUPFAM" id="SSF56112">
    <property type="entry name" value="Protein kinase-like (PK-like)"/>
    <property type="match status" value="1"/>
</dbReference>
<feature type="active site" description="Proton acceptor" evidence="16">
    <location>
        <position position="436"/>
    </location>
</feature>
<dbReference type="PROSITE" id="PS00108">
    <property type="entry name" value="PROTEIN_KINASE_ST"/>
    <property type="match status" value="1"/>
</dbReference>
<dbReference type="PANTHER" id="PTHR24351">
    <property type="entry name" value="RIBOSOMAL PROTEIN S6 KINASE"/>
    <property type="match status" value="1"/>
</dbReference>
<keyword evidence="6" id="KW-0479">Metal-binding</keyword>
<protein>
    <recommendedName>
        <fullName evidence="2 15">Protein kinase C</fullName>
        <ecNumber evidence="2 15">2.7.11.13</ecNumber>
    </recommendedName>
</protein>
<keyword evidence="7" id="KW-0677">Repeat</keyword>
<dbReference type="EMBL" id="AMQM01001323">
    <property type="status" value="NOT_ANNOTATED_CDS"/>
    <property type="molecule type" value="Genomic_DNA"/>
</dbReference>
<dbReference type="Gene3D" id="2.60.40.150">
    <property type="entry name" value="C2 domain"/>
    <property type="match status" value="1"/>
</dbReference>
<name>T1FZ82_HELRO</name>
<dbReference type="InterPro" id="IPR014376">
    <property type="entry name" value="Prot_kin_PKC_delta"/>
</dbReference>
<evidence type="ECO:0000256" key="9">
    <source>
        <dbReference type="ARBA" id="ARBA00022771"/>
    </source>
</evidence>
<dbReference type="KEGG" id="hro:HELRODRAFT_67947"/>
<keyword evidence="4" id="KW-0597">Phosphoprotein</keyword>
<dbReference type="InterPro" id="IPR017441">
    <property type="entry name" value="Protein_kinase_ATP_BS"/>
</dbReference>
<comment type="catalytic activity">
    <reaction evidence="13 15">
        <text>L-threonyl-[protein] + ATP = O-phospho-L-threonyl-[protein] + ADP + H(+)</text>
        <dbReference type="Rhea" id="RHEA:46608"/>
        <dbReference type="Rhea" id="RHEA-COMP:11060"/>
        <dbReference type="Rhea" id="RHEA-COMP:11605"/>
        <dbReference type="ChEBI" id="CHEBI:15378"/>
        <dbReference type="ChEBI" id="CHEBI:30013"/>
        <dbReference type="ChEBI" id="CHEBI:30616"/>
        <dbReference type="ChEBI" id="CHEBI:61977"/>
        <dbReference type="ChEBI" id="CHEBI:456216"/>
        <dbReference type="EC" id="2.7.11.13"/>
    </reaction>
</comment>
<dbReference type="PROSITE" id="PS50081">
    <property type="entry name" value="ZF_DAG_PE_2"/>
    <property type="match status" value="2"/>
</dbReference>
<evidence type="ECO:0000313" key="25">
    <source>
        <dbReference type="Proteomes" id="UP000015101"/>
    </source>
</evidence>
<evidence type="ECO:0000256" key="6">
    <source>
        <dbReference type="ARBA" id="ARBA00022723"/>
    </source>
</evidence>
<dbReference type="CDD" id="cd20834">
    <property type="entry name" value="C1_nPKC_theta-like_rpt1"/>
    <property type="match status" value="1"/>
</dbReference>
<feature type="compositionally biased region" description="Low complexity" evidence="19">
    <location>
        <begin position="275"/>
        <end position="293"/>
    </location>
</feature>
<dbReference type="InterPro" id="IPR020454">
    <property type="entry name" value="DAG/PE-bd"/>
</dbReference>
<dbReference type="PROSITE" id="PS50011">
    <property type="entry name" value="PROTEIN_KINASE_DOM"/>
    <property type="match status" value="1"/>
</dbReference>
<feature type="binding site" evidence="17 18">
    <location>
        <position position="341"/>
    </location>
    <ligand>
        <name>ATP</name>
        <dbReference type="ChEBI" id="CHEBI:30616"/>
    </ligand>
</feature>
<keyword evidence="10 15" id="KW-0418">Kinase</keyword>
<dbReference type="PROSITE" id="PS00107">
    <property type="entry name" value="PROTEIN_KINASE_ATP"/>
    <property type="match status" value="1"/>
</dbReference>
<keyword evidence="25" id="KW-1185">Reference proteome</keyword>
<dbReference type="GO" id="GO:0004697">
    <property type="term" value="F:diacylglycerol-dependent serine/threonine kinase activity"/>
    <property type="evidence" value="ECO:0007669"/>
    <property type="project" value="UniProtKB-EC"/>
</dbReference>
<evidence type="ECO:0000256" key="13">
    <source>
        <dbReference type="ARBA" id="ARBA00047272"/>
    </source>
</evidence>
<dbReference type="SMART" id="SM00133">
    <property type="entry name" value="S_TK_X"/>
    <property type="match status" value="1"/>
</dbReference>
<dbReference type="FunFam" id="1.10.510.10:FF:000150">
    <property type="entry name" value="Protein kinase C, theta"/>
    <property type="match status" value="1"/>
</dbReference>
<dbReference type="Gene3D" id="3.30.60.20">
    <property type="match status" value="2"/>
</dbReference>
<evidence type="ECO:0000313" key="24">
    <source>
        <dbReference type="EnsemblMetazoa" id="HelroP67947"/>
    </source>
</evidence>
<gene>
    <name evidence="24" type="primary">20214130</name>
    <name evidence="23" type="ORF">HELRODRAFT_67947</name>
</gene>
<comment type="catalytic activity">
    <reaction evidence="14">
        <text>L-seryl-[protein] + ATP = O-phospho-L-seryl-[protein] + ADP + H(+)</text>
        <dbReference type="Rhea" id="RHEA:17989"/>
        <dbReference type="Rhea" id="RHEA-COMP:9863"/>
        <dbReference type="Rhea" id="RHEA-COMP:11604"/>
        <dbReference type="ChEBI" id="CHEBI:15378"/>
        <dbReference type="ChEBI" id="CHEBI:29999"/>
        <dbReference type="ChEBI" id="CHEBI:30616"/>
        <dbReference type="ChEBI" id="CHEBI:83421"/>
        <dbReference type="ChEBI" id="CHEBI:456216"/>
        <dbReference type="EC" id="2.7.11.13"/>
    </reaction>
</comment>
<keyword evidence="11" id="KW-0862">Zinc</keyword>
<dbReference type="AlphaFoldDB" id="T1FZ82"/>
<keyword evidence="5 15" id="KW-0808">Transferase</keyword>
<dbReference type="Pfam" id="PF00069">
    <property type="entry name" value="Pkinase"/>
    <property type="match status" value="1"/>
</dbReference>
<dbReference type="InterPro" id="IPR035892">
    <property type="entry name" value="C2_domain_sf"/>
</dbReference>
<evidence type="ECO:0000256" key="10">
    <source>
        <dbReference type="ARBA" id="ARBA00022777"/>
    </source>
</evidence>
<dbReference type="GO" id="GO:0005524">
    <property type="term" value="F:ATP binding"/>
    <property type="evidence" value="ECO:0007669"/>
    <property type="project" value="UniProtKB-UniRule"/>
</dbReference>
<evidence type="ECO:0000313" key="23">
    <source>
        <dbReference type="EMBL" id="ESN96135.1"/>
    </source>
</evidence>
<dbReference type="HOGENOM" id="CLU_000288_54_4_1"/>
<dbReference type="GO" id="GO:0005737">
    <property type="term" value="C:cytoplasm"/>
    <property type="evidence" value="ECO:0000318"/>
    <property type="project" value="GO_Central"/>
</dbReference>
<dbReference type="InterPro" id="IPR046349">
    <property type="entry name" value="C1-like_sf"/>
</dbReference>
<dbReference type="InterPro" id="IPR000961">
    <property type="entry name" value="AGC-kinase_C"/>
</dbReference>
<evidence type="ECO:0000256" key="3">
    <source>
        <dbReference type="ARBA" id="ARBA00022527"/>
    </source>
</evidence>
<dbReference type="InterPro" id="IPR000719">
    <property type="entry name" value="Prot_kinase_dom"/>
</dbReference>
<dbReference type="eggNOG" id="KOG0694">
    <property type="taxonomic scope" value="Eukaryota"/>
</dbReference>
<reference evidence="23 25" key="2">
    <citation type="journal article" date="2013" name="Nature">
        <title>Insights into bilaterian evolution from three spiralian genomes.</title>
        <authorList>
            <person name="Simakov O."/>
            <person name="Marletaz F."/>
            <person name="Cho S.J."/>
            <person name="Edsinger-Gonzales E."/>
            <person name="Havlak P."/>
            <person name="Hellsten U."/>
            <person name="Kuo D.H."/>
            <person name="Larsson T."/>
            <person name="Lv J."/>
            <person name="Arendt D."/>
            <person name="Savage R."/>
            <person name="Osoegawa K."/>
            <person name="de Jong P."/>
            <person name="Grimwood J."/>
            <person name="Chapman J.A."/>
            <person name="Shapiro H."/>
            <person name="Aerts A."/>
            <person name="Otillar R.P."/>
            <person name="Terry A.Y."/>
            <person name="Boore J.L."/>
            <person name="Grigoriev I.V."/>
            <person name="Lindberg D.R."/>
            <person name="Seaver E.C."/>
            <person name="Weisblat D.A."/>
            <person name="Putnam N.H."/>
            <person name="Rokhsar D.S."/>
        </authorList>
    </citation>
    <scope>NUCLEOTIDE SEQUENCE</scope>
</reference>
<dbReference type="EnsemblMetazoa" id="HelroT67947">
    <property type="protein sequence ID" value="HelroP67947"/>
    <property type="gene ID" value="HelroG67947"/>
</dbReference>
<dbReference type="RefSeq" id="XP_009025165.1">
    <property type="nucleotide sequence ID" value="XM_009026917.1"/>
</dbReference>
<dbReference type="Pfam" id="PF21494">
    <property type="entry name" value="PKC_C2"/>
    <property type="match status" value="1"/>
</dbReference>
<evidence type="ECO:0000256" key="14">
    <source>
        <dbReference type="ARBA" id="ARBA00047470"/>
    </source>
</evidence>
<dbReference type="SMART" id="SM00109">
    <property type="entry name" value="C1"/>
    <property type="match status" value="2"/>
</dbReference>
<evidence type="ECO:0000256" key="2">
    <source>
        <dbReference type="ARBA" id="ARBA00012429"/>
    </source>
</evidence>
<dbReference type="PROSITE" id="PS00479">
    <property type="entry name" value="ZF_DAG_PE_1"/>
    <property type="match status" value="1"/>
</dbReference>
<feature type="domain" description="AGC-kinase C-terminal" evidence="22">
    <location>
        <begin position="571"/>
        <end position="645"/>
    </location>
</feature>
<reference evidence="25" key="1">
    <citation type="submission" date="2012-12" db="EMBL/GenBank/DDBJ databases">
        <authorList>
            <person name="Hellsten U."/>
            <person name="Grimwood J."/>
            <person name="Chapman J.A."/>
            <person name="Shapiro H."/>
            <person name="Aerts A."/>
            <person name="Otillar R.P."/>
            <person name="Terry A.Y."/>
            <person name="Boore J.L."/>
            <person name="Simakov O."/>
            <person name="Marletaz F."/>
            <person name="Cho S.-J."/>
            <person name="Edsinger-Gonzales E."/>
            <person name="Havlak P."/>
            <person name="Kuo D.-H."/>
            <person name="Larsson T."/>
            <person name="Lv J."/>
            <person name="Arendt D."/>
            <person name="Savage R."/>
            <person name="Osoegawa K."/>
            <person name="de Jong P."/>
            <person name="Lindberg D.R."/>
            <person name="Seaver E.C."/>
            <person name="Weisblat D.A."/>
            <person name="Putnam N.H."/>
            <person name="Grigoriev I.V."/>
            <person name="Rokhsar D.S."/>
        </authorList>
    </citation>
    <scope>NUCLEOTIDE SEQUENCE</scope>
</reference>
<dbReference type="InterPro" id="IPR011009">
    <property type="entry name" value="Kinase-like_dom_sf"/>
</dbReference>
<evidence type="ECO:0000256" key="7">
    <source>
        <dbReference type="ARBA" id="ARBA00022737"/>
    </source>
</evidence>
<dbReference type="FunFam" id="3.30.60.20:FF:000003">
    <property type="entry name" value="Protein kinase C delta"/>
    <property type="match status" value="1"/>
</dbReference>
<dbReference type="EMBL" id="KB097495">
    <property type="protein sequence ID" value="ESN96135.1"/>
    <property type="molecule type" value="Genomic_DNA"/>
</dbReference>
<dbReference type="Gene3D" id="3.30.200.20">
    <property type="entry name" value="Phosphorylase Kinase, domain 1"/>
    <property type="match status" value="1"/>
</dbReference>
<keyword evidence="9" id="KW-0863">Zinc-finger</keyword>
<evidence type="ECO:0000256" key="11">
    <source>
        <dbReference type="ARBA" id="ARBA00022833"/>
    </source>
</evidence>
<feature type="domain" description="Phorbol-ester/DAG-type" evidence="21">
    <location>
        <begin position="115"/>
        <end position="165"/>
    </location>
</feature>
<evidence type="ECO:0000256" key="1">
    <source>
        <dbReference type="ARBA" id="ARBA00005490"/>
    </source>
</evidence>
<keyword evidence="12 15" id="KW-0067">ATP-binding</keyword>
<feature type="compositionally biased region" description="Acidic residues" evidence="19">
    <location>
        <begin position="264"/>
        <end position="274"/>
    </location>
</feature>
<evidence type="ECO:0000259" key="22">
    <source>
        <dbReference type="PROSITE" id="PS51285"/>
    </source>
</evidence>
<feature type="region of interest" description="Disordered" evidence="19">
    <location>
        <begin position="259"/>
        <end position="298"/>
    </location>
</feature>
<dbReference type="STRING" id="6412.T1FZ82"/>
<dbReference type="InterPro" id="IPR017892">
    <property type="entry name" value="Pkinase_C"/>
</dbReference>
<reference evidence="24" key="3">
    <citation type="submission" date="2015-06" db="UniProtKB">
        <authorList>
            <consortium name="EnsemblMetazoa"/>
        </authorList>
    </citation>
    <scope>IDENTIFICATION</scope>
</reference>
<accession>T1FZ82</accession>
<dbReference type="CTD" id="20214130"/>
<dbReference type="CDD" id="cd20837">
    <property type="entry name" value="C1_nPKC_theta-like_rpt2"/>
    <property type="match status" value="1"/>
</dbReference>
<dbReference type="SMART" id="SM00220">
    <property type="entry name" value="S_TKc"/>
    <property type="match status" value="1"/>
</dbReference>
<dbReference type="PRINTS" id="PR00008">
    <property type="entry name" value="DAGPEDOMAIN"/>
</dbReference>